<dbReference type="Pfam" id="PF02518">
    <property type="entry name" value="HATPase_c"/>
    <property type="match status" value="1"/>
</dbReference>
<evidence type="ECO:0000256" key="1">
    <source>
        <dbReference type="ARBA" id="ARBA00022679"/>
    </source>
</evidence>
<dbReference type="PANTHER" id="PTHR24421">
    <property type="entry name" value="NITRATE/NITRITE SENSOR PROTEIN NARX-RELATED"/>
    <property type="match status" value="1"/>
</dbReference>
<dbReference type="InterPro" id="IPR003594">
    <property type="entry name" value="HATPase_dom"/>
</dbReference>
<dbReference type="PROSITE" id="PS50109">
    <property type="entry name" value="HIS_KIN"/>
    <property type="match status" value="1"/>
</dbReference>
<evidence type="ECO:0000259" key="5">
    <source>
        <dbReference type="PROSITE" id="PS50109"/>
    </source>
</evidence>
<dbReference type="RefSeq" id="WP_099786828.1">
    <property type="nucleotide sequence ID" value="NZ_JBHLYV010000100.1"/>
</dbReference>
<dbReference type="CDD" id="cd16917">
    <property type="entry name" value="HATPase_UhpB-NarQ-NarX-like"/>
    <property type="match status" value="1"/>
</dbReference>
<feature type="region of interest" description="Disordered" evidence="4">
    <location>
        <begin position="1"/>
        <end position="26"/>
    </location>
</feature>
<dbReference type="InterPro" id="IPR036890">
    <property type="entry name" value="HATPase_C_sf"/>
</dbReference>
<protein>
    <recommendedName>
        <fullName evidence="5">Histidine kinase domain-containing protein</fullName>
    </recommendedName>
</protein>
<name>A0A2G8TLV0_9BURK</name>
<dbReference type="SMART" id="SM00387">
    <property type="entry name" value="HATPase_c"/>
    <property type="match status" value="1"/>
</dbReference>
<keyword evidence="3" id="KW-0902">Two-component regulatory system</keyword>
<proteinExistence type="predicted"/>
<evidence type="ECO:0000313" key="6">
    <source>
        <dbReference type="EMBL" id="PIL47025.1"/>
    </source>
</evidence>
<dbReference type="GO" id="GO:0016020">
    <property type="term" value="C:membrane"/>
    <property type="evidence" value="ECO:0007669"/>
    <property type="project" value="InterPro"/>
</dbReference>
<keyword evidence="7" id="KW-1185">Reference proteome</keyword>
<dbReference type="OrthoDB" id="9797605at2"/>
<dbReference type="Gene3D" id="1.20.5.1930">
    <property type="match status" value="1"/>
</dbReference>
<dbReference type="InterPro" id="IPR011712">
    <property type="entry name" value="Sig_transdc_His_kin_sub3_dim/P"/>
</dbReference>
<dbReference type="GO" id="GO:0046983">
    <property type="term" value="F:protein dimerization activity"/>
    <property type="evidence" value="ECO:0007669"/>
    <property type="project" value="InterPro"/>
</dbReference>
<reference evidence="6 7" key="1">
    <citation type="submission" date="2017-10" db="EMBL/GenBank/DDBJ databases">
        <title>Massilia psychrophilum sp. nov., a novel purple-pigmented bacterium isolated from Tianshan glacier, Xinjiang Municipality, China.</title>
        <authorList>
            <person name="Wang H."/>
        </authorList>
    </citation>
    <scope>NUCLEOTIDE SEQUENCE [LARGE SCALE GENOMIC DNA]</scope>
    <source>
        <strain evidence="6 7">JCM 30074</strain>
    </source>
</reference>
<dbReference type="AlphaFoldDB" id="A0A2G8TLV0"/>
<keyword evidence="2" id="KW-0418">Kinase</keyword>
<dbReference type="SUPFAM" id="SSF55874">
    <property type="entry name" value="ATPase domain of HSP90 chaperone/DNA topoisomerase II/histidine kinase"/>
    <property type="match status" value="1"/>
</dbReference>
<dbReference type="GO" id="GO:0000155">
    <property type="term" value="F:phosphorelay sensor kinase activity"/>
    <property type="evidence" value="ECO:0007669"/>
    <property type="project" value="InterPro"/>
</dbReference>
<dbReference type="Gene3D" id="3.30.565.10">
    <property type="entry name" value="Histidine kinase-like ATPase, C-terminal domain"/>
    <property type="match status" value="1"/>
</dbReference>
<evidence type="ECO:0000313" key="7">
    <source>
        <dbReference type="Proteomes" id="UP000230390"/>
    </source>
</evidence>
<keyword evidence="1" id="KW-0808">Transferase</keyword>
<sequence>MRTYKPYNGASATLRPRRRSAARAPADRLSSDTLLNVEQMLINEALVDKVLQYEKTEAALRASEKKLNELLAHQVASREEERKRIVREIDGNLGQNLMALRTDISALHARTARAHPRLHDWVDKALDRIDGTISSVGQIVAHMRPFQIELGVVAAVEWELDRFERTSGLRCRLSRDAHFDGKALSDEQTLALYRALQECLSNVFRHALASRVDVSFAQLDNAVTMKVSDNGVGFNTGQARKSSSYGLLDVEERMTALGGQLSVISSRPHGTTVTLTIPLVQFSSRNH</sequence>
<accession>A0A2G8TLV0</accession>
<comment type="caution">
    <text evidence="6">The sequence shown here is derived from an EMBL/GenBank/DDBJ whole genome shotgun (WGS) entry which is preliminary data.</text>
</comment>
<feature type="domain" description="Histidine kinase" evidence="5">
    <location>
        <begin position="192"/>
        <end position="281"/>
    </location>
</feature>
<evidence type="ECO:0000256" key="4">
    <source>
        <dbReference type="SAM" id="MobiDB-lite"/>
    </source>
</evidence>
<organism evidence="6 7">
    <name type="scientific">Massilia eurypsychrophila</name>
    <dbReference type="NCBI Taxonomy" id="1485217"/>
    <lineage>
        <taxon>Bacteria</taxon>
        <taxon>Pseudomonadati</taxon>
        <taxon>Pseudomonadota</taxon>
        <taxon>Betaproteobacteria</taxon>
        <taxon>Burkholderiales</taxon>
        <taxon>Oxalobacteraceae</taxon>
        <taxon>Telluria group</taxon>
        <taxon>Massilia</taxon>
    </lineage>
</organism>
<evidence type="ECO:0000256" key="2">
    <source>
        <dbReference type="ARBA" id="ARBA00022777"/>
    </source>
</evidence>
<dbReference type="EMBL" id="PDOC01000001">
    <property type="protein sequence ID" value="PIL47025.1"/>
    <property type="molecule type" value="Genomic_DNA"/>
</dbReference>
<dbReference type="InterPro" id="IPR050482">
    <property type="entry name" value="Sensor_HK_TwoCompSys"/>
</dbReference>
<dbReference type="PANTHER" id="PTHR24421:SF59">
    <property type="entry name" value="OXYGEN SENSOR HISTIDINE KINASE NREB"/>
    <property type="match status" value="1"/>
</dbReference>
<evidence type="ECO:0000256" key="3">
    <source>
        <dbReference type="ARBA" id="ARBA00023012"/>
    </source>
</evidence>
<gene>
    <name evidence="6" type="ORF">CR105_02465</name>
</gene>
<dbReference type="Pfam" id="PF07730">
    <property type="entry name" value="HisKA_3"/>
    <property type="match status" value="1"/>
</dbReference>
<dbReference type="Proteomes" id="UP000230390">
    <property type="component" value="Unassembled WGS sequence"/>
</dbReference>
<dbReference type="InterPro" id="IPR005467">
    <property type="entry name" value="His_kinase_dom"/>
</dbReference>